<name>A0AA96WB28_9CYAN</name>
<dbReference type="GO" id="GO:0000160">
    <property type="term" value="P:phosphorelay signal transduction system"/>
    <property type="evidence" value="ECO:0007669"/>
    <property type="project" value="InterPro"/>
</dbReference>
<keyword evidence="1 2" id="KW-0597">Phosphoprotein</keyword>
<dbReference type="SUPFAM" id="SSF52172">
    <property type="entry name" value="CheY-like"/>
    <property type="match status" value="1"/>
</dbReference>
<dbReference type="Gene3D" id="3.40.50.2300">
    <property type="match status" value="1"/>
</dbReference>
<dbReference type="InterPro" id="IPR011006">
    <property type="entry name" value="CheY-like_superfamily"/>
</dbReference>
<dbReference type="Pfam" id="PF00072">
    <property type="entry name" value="Response_reg"/>
    <property type="match status" value="1"/>
</dbReference>
<dbReference type="RefSeq" id="WP_316433079.1">
    <property type="nucleotide sequence ID" value="NZ_CP053586.1"/>
</dbReference>
<organism evidence="4">
    <name type="scientific">Leptolyngbya sp. NK1-12</name>
    <dbReference type="NCBI Taxonomy" id="2547451"/>
    <lineage>
        <taxon>Bacteria</taxon>
        <taxon>Bacillati</taxon>
        <taxon>Cyanobacteriota</taxon>
        <taxon>Cyanophyceae</taxon>
        <taxon>Leptolyngbyales</taxon>
        <taxon>Leptolyngbyaceae</taxon>
        <taxon>Leptolyngbya group</taxon>
        <taxon>Leptolyngbya</taxon>
    </lineage>
</organism>
<evidence type="ECO:0000256" key="2">
    <source>
        <dbReference type="PROSITE-ProRule" id="PRU00169"/>
    </source>
</evidence>
<evidence type="ECO:0000313" key="4">
    <source>
        <dbReference type="EMBL" id="WNZ21778.1"/>
    </source>
</evidence>
<sequence>MSIILVVEDNPLVQDLLCDMLESYGFQVVSANDGMMGLHKIKQQLPDLIISDLDMPRLNGLEMLRVLQQDPITAAIPFIVCSSETDRNTHHLALNQGASAFLHKPFDLVRLIRTVLTQIEGNPTPAQQT</sequence>
<dbReference type="PANTHER" id="PTHR44591:SF23">
    <property type="entry name" value="CHEY SUBFAMILY"/>
    <property type="match status" value="1"/>
</dbReference>
<dbReference type="EMBL" id="CP053586">
    <property type="protein sequence ID" value="WNZ21778.1"/>
    <property type="molecule type" value="Genomic_DNA"/>
</dbReference>
<feature type="domain" description="Response regulatory" evidence="3">
    <location>
        <begin position="3"/>
        <end position="119"/>
    </location>
</feature>
<dbReference type="InterPro" id="IPR001789">
    <property type="entry name" value="Sig_transdc_resp-reg_receiver"/>
</dbReference>
<dbReference type="CDD" id="cd00156">
    <property type="entry name" value="REC"/>
    <property type="match status" value="1"/>
</dbReference>
<dbReference type="InterPro" id="IPR050595">
    <property type="entry name" value="Bact_response_regulator"/>
</dbReference>
<protein>
    <submittedName>
        <fullName evidence="4">Response regulator</fullName>
    </submittedName>
</protein>
<proteinExistence type="predicted"/>
<reference evidence="4" key="1">
    <citation type="submission" date="2020-05" db="EMBL/GenBank/DDBJ databases">
        <authorList>
            <person name="Zhu T."/>
            <person name="Keshari N."/>
            <person name="Lu X."/>
        </authorList>
    </citation>
    <scope>NUCLEOTIDE SEQUENCE</scope>
    <source>
        <strain evidence="4">NK1-12</strain>
    </source>
</reference>
<dbReference type="PROSITE" id="PS50110">
    <property type="entry name" value="RESPONSE_REGULATORY"/>
    <property type="match status" value="1"/>
</dbReference>
<dbReference type="PANTHER" id="PTHR44591">
    <property type="entry name" value="STRESS RESPONSE REGULATOR PROTEIN 1"/>
    <property type="match status" value="1"/>
</dbReference>
<accession>A0AA96WB28</accession>
<gene>
    <name evidence="4" type="ORF">HJG54_02100</name>
</gene>
<dbReference type="AlphaFoldDB" id="A0AA96WB28"/>
<evidence type="ECO:0000259" key="3">
    <source>
        <dbReference type="PROSITE" id="PS50110"/>
    </source>
</evidence>
<feature type="modified residue" description="4-aspartylphosphate" evidence="2">
    <location>
        <position position="52"/>
    </location>
</feature>
<dbReference type="SMART" id="SM00448">
    <property type="entry name" value="REC"/>
    <property type="match status" value="1"/>
</dbReference>
<evidence type="ECO:0000256" key="1">
    <source>
        <dbReference type="ARBA" id="ARBA00022553"/>
    </source>
</evidence>